<reference evidence="2 3" key="1">
    <citation type="journal article" date="2024" name="Genome Biol. Evol.">
        <title>Chromosome-level genome assembly of the viviparous eelpout Zoarces viviparus.</title>
        <authorList>
            <person name="Fuhrmann N."/>
            <person name="Brasseur M.V."/>
            <person name="Bakowski C.E."/>
            <person name="Podsiadlowski L."/>
            <person name="Prost S."/>
            <person name="Krehenwinkel H."/>
            <person name="Mayer C."/>
        </authorList>
    </citation>
    <scope>NUCLEOTIDE SEQUENCE [LARGE SCALE GENOMIC DNA]</scope>
    <source>
        <strain evidence="2">NO-MEL_2022_Ind0_liver</strain>
    </source>
</reference>
<dbReference type="AlphaFoldDB" id="A0AAW1ELY4"/>
<dbReference type="EMBL" id="JBCEZU010000156">
    <property type="protein sequence ID" value="KAK9523746.1"/>
    <property type="molecule type" value="Genomic_DNA"/>
</dbReference>
<evidence type="ECO:0000313" key="3">
    <source>
        <dbReference type="Proteomes" id="UP001488805"/>
    </source>
</evidence>
<gene>
    <name evidence="2" type="ORF">VZT92_017648</name>
</gene>
<protein>
    <submittedName>
        <fullName evidence="2">Uncharacterized protein</fullName>
    </submittedName>
</protein>
<accession>A0AAW1ELY4</accession>
<comment type="caution">
    <text evidence="2">The sequence shown here is derived from an EMBL/GenBank/DDBJ whole genome shotgun (WGS) entry which is preliminary data.</text>
</comment>
<dbReference type="Proteomes" id="UP001488805">
    <property type="component" value="Unassembled WGS sequence"/>
</dbReference>
<keyword evidence="3" id="KW-1185">Reference proteome</keyword>
<name>A0AAW1ELY4_ZOAVI</name>
<organism evidence="2 3">
    <name type="scientific">Zoarces viviparus</name>
    <name type="common">Viviparous eelpout</name>
    <name type="synonym">Blennius viviparus</name>
    <dbReference type="NCBI Taxonomy" id="48416"/>
    <lineage>
        <taxon>Eukaryota</taxon>
        <taxon>Metazoa</taxon>
        <taxon>Chordata</taxon>
        <taxon>Craniata</taxon>
        <taxon>Vertebrata</taxon>
        <taxon>Euteleostomi</taxon>
        <taxon>Actinopterygii</taxon>
        <taxon>Neopterygii</taxon>
        <taxon>Teleostei</taxon>
        <taxon>Neoteleostei</taxon>
        <taxon>Acanthomorphata</taxon>
        <taxon>Eupercaria</taxon>
        <taxon>Perciformes</taxon>
        <taxon>Cottioidei</taxon>
        <taxon>Zoarcales</taxon>
        <taxon>Zoarcidae</taxon>
        <taxon>Zoarcinae</taxon>
        <taxon>Zoarces</taxon>
    </lineage>
</organism>
<feature type="compositionally biased region" description="Basic and acidic residues" evidence="1">
    <location>
        <begin position="8"/>
        <end position="17"/>
    </location>
</feature>
<proteinExistence type="predicted"/>
<evidence type="ECO:0000313" key="2">
    <source>
        <dbReference type="EMBL" id="KAK9523746.1"/>
    </source>
</evidence>
<sequence>MLSALATIDDRSTERPGSRRSTSLNCCRRFTRSDEPNPTALRRLELWFAPLRFTHAAPQTYVRPRR</sequence>
<evidence type="ECO:0000256" key="1">
    <source>
        <dbReference type="SAM" id="MobiDB-lite"/>
    </source>
</evidence>
<feature type="region of interest" description="Disordered" evidence="1">
    <location>
        <begin position="1"/>
        <end position="23"/>
    </location>
</feature>